<dbReference type="Gene3D" id="3.40.50.2000">
    <property type="entry name" value="Glycogen Phosphorylase B"/>
    <property type="match status" value="1"/>
</dbReference>
<feature type="domain" description="Glycosyl transferase family 1" evidence="1">
    <location>
        <begin position="200"/>
        <end position="288"/>
    </location>
</feature>
<dbReference type="InterPro" id="IPR001296">
    <property type="entry name" value="Glyco_trans_1"/>
</dbReference>
<evidence type="ECO:0000313" key="3">
    <source>
        <dbReference type="Proteomes" id="UP000028500"/>
    </source>
</evidence>
<dbReference type="SUPFAM" id="SSF53756">
    <property type="entry name" value="UDP-Glycosyltransferase/glycogen phosphorylase"/>
    <property type="match status" value="1"/>
</dbReference>
<comment type="caution">
    <text evidence="2">The sequence shown here is derived from an EMBL/GenBank/DDBJ whole genome shotgun (WGS) entry which is preliminary data.</text>
</comment>
<organism evidence="2 3">
    <name type="scientific">Xenorhabdus bovienii str. kraussei Quebec</name>
    <dbReference type="NCBI Taxonomy" id="1398203"/>
    <lineage>
        <taxon>Bacteria</taxon>
        <taxon>Pseudomonadati</taxon>
        <taxon>Pseudomonadota</taxon>
        <taxon>Gammaproteobacteria</taxon>
        <taxon>Enterobacterales</taxon>
        <taxon>Morganellaceae</taxon>
        <taxon>Xenorhabdus</taxon>
    </lineage>
</organism>
<reference evidence="2" key="1">
    <citation type="submission" date="2013-07" db="EMBL/GenBank/DDBJ databases">
        <title>Sub-species coevolution in mutualistic symbiosis.</title>
        <authorList>
            <person name="Murfin K."/>
            <person name="Klassen J."/>
            <person name="Lee M."/>
            <person name="Forst S."/>
            <person name="Stock P."/>
            <person name="Goodrich-Blair H."/>
        </authorList>
    </citation>
    <scope>NUCLEOTIDE SEQUENCE [LARGE SCALE GENOMIC DNA]</scope>
    <source>
        <strain evidence="2">Kraussei Quebec</strain>
    </source>
</reference>
<accession>A0A077PMK5</accession>
<evidence type="ECO:0000259" key="1">
    <source>
        <dbReference type="Pfam" id="PF00534"/>
    </source>
</evidence>
<dbReference type="GO" id="GO:0016757">
    <property type="term" value="F:glycosyltransferase activity"/>
    <property type="evidence" value="ECO:0007669"/>
    <property type="project" value="InterPro"/>
</dbReference>
<keyword evidence="3" id="KW-1185">Reference proteome</keyword>
<dbReference type="RefSeq" id="WP_038250549.1">
    <property type="nucleotide sequence ID" value="NZ_CAWLZI010000269.1"/>
</dbReference>
<dbReference type="OrthoDB" id="9804264at2"/>
<sequence length="380" mass="44141">MNEKIVFTGFFTPLSKLESGGSAAGTKVQVEIYNQLKIKYSSENVYCISMQERKTWPFSAIYIPSCSIDNIYYPFLLNLKYIKTFLYSLQCLLFILTKKPKIVYQYNSFFFQNIMSLLLNRIGIKTVLILQDIHAKSKFVDNIRNLTLVNWVSLKIANHAFNCIIPISNVIISDFKFPSEKCYIWKGGILTSFNDFNILDDTNFKTKKNYAVIAATLYPYNGVLKLASTWDKFKIPYPLHIFGEGPEQDEIKNISKNSNNVFYHGFTPPDKLISFQKESSLNICLRYSIDINECYFFPSKFFDLIIQKGAVLTNRFHGLPNEFLNTITILSNDLSDLHEKVEIAIRDNNYDNYKFRYTLSLREYSWKTCIESIHNLLVKG</sequence>
<name>A0A077PMK5_XENBV</name>
<evidence type="ECO:0000313" key="2">
    <source>
        <dbReference type="EMBL" id="CDH20999.1"/>
    </source>
</evidence>
<dbReference type="AlphaFoldDB" id="A0A077PMK5"/>
<dbReference type="HOGENOM" id="CLU_775292_0_0_6"/>
<gene>
    <name evidence="2" type="ORF">XBKQ1_2880014</name>
</gene>
<dbReference type="EMBL" id="CBSY010000210">
    <property type="protein sequence ID" value="CDH20999.1"/>
    <property type="molecule type" value="Genomic_DNA"/>
</dbReference>
<proteinExistence type="predicted"/>
<protein>
    <recommendedName>
        <fullName evidence="1">Glycosyl transferase family 1 domain-containing protein</fullName>
    </recommendedName>
</protein>
<dbReference type="Proteomes" id="UP000028500">
    <property type="component" value="Unassembled WGS sequence"/>
</dbReference>
<dbReference type="Pfam" id="PF00534">
    <property type="entry name" value="Glycos_transf_1"/>
    <property type="match status" value="1"/>
</dbReference>